<feature type="domain" description="Photolyase/cryptochrome alpha/beta" evidence="1">
    <location>
        <begin position="4"/>
        <end position="137"/>
    </location>
</feature>
<dbReference type="GO" id="GO:0032922">
    <property type="term" value="P:circadian regulation of gene expression"/>
    <property type="evidence" value="ECO:0007669"/>
    <property type="project" value="TreeGrafter"/>
</dbReference>
<dbReference type="InterPro" id="IPR006050">
    <property type="entry name" value="DNA_photolyase_N"/>
</dbReference>
<name>A0AA38G339_TAXCH</name>
<feature type="non-terminal residue" evidence="2">
    <location>
        <position position="182"/>
    </location>
</feature>
<dbReference type="GO" id="GO:0005737">
    <property type="term" value="C:cytoplasm"/>
    <property type="evidence" value="ECO:0007669"/>
    <property type="project" value="TreeGrafter"/>
</dbReference>
<evidence type="ECO:0000313" key="2">
    <source>
        <dbReference type="EMBL" id="KAH9315302.1"/>
    </source>
</evidence>
<dbReference type="PANTHER" id="PTHR11455:SF18">
    <property type="entry name" value="SI:CH1073-390K14.1"/>
    <property type="match status" value="1"/>
</dbReference>
<dbReference type="GO" id="GO:0003677">
    <property type="term" value="F:DNA binding"/>
    <property type="evidence" value="ECO:0007669"/>
    <property type="project" value="TreeGrafter"/>
</dbReference>
<dbReference type="Pfam" id="PF00875">
    <property type="entry name" value="DNA_photolyase"/>
    <property type="match status" value="1"/>
</dbReference>
<dbReference type="PROSITE" id="PS51645">
    <property type="entry name" value="PHR_CRY_ALPHA_BETA"/>
    <property type="match status" value="1"/>
</dbReference>
<dbReference type="EMBL" id="JAHRHJ020000005">
    <property type="protein sequence ID" value="KAH9315302.1"/>
    <property type="molecule type" value="Genomic_DNA"/>
</dbReference>
<gene>
    <name evidence="2" type="ORF">KI387_023929</name>
</gene>
<dbReference type="InterPro" id="IPR002081">
    <property type="entry name" value="Cryptochrome/DNA_photolyase_1"/>
</dbReference>
<dbReference type="GO" id="GO:0043153">
    <property type="term" value="P:entrainment of circadian clock by photoperiod"/>
    <property type="evidence" value="ECO:0007669"/>
    <property type="project" value="TreeGrafter"/>
</dbReference>
<dbReference type="Proteomes" id="UP000824469">
    <property type="component" value="Unassembled WGS sequence"/>
</dbReference>
<dbReference type="Gene3D" id="3.40.50.620">
    <property type="entry name" value="HUPs"/>
    <property type="match status" value="1"/>
</dbReference>
<comment type="caution">
    <text evidence="2">The sequence shown here is derived from an EMBL/GenBank/DDBJ whole genome shotgun (WGS) entry which is preliminary data.</text>
</comment>
<dbReference type="AlphaFoldDB" id="A0AA38G339"/>
<proteinExistence type="predicted"/>
<dbReference type="Gene3D" id="1.25.40.80">
    <property type="match status" value="1"/>
</dbReference>
<organism evidence="2 3">
    <name type="scientific">Taxus chinensis</name>
    <name type="common">Chinese yew</name>
    <name type="synonym">Taxus wallichiana var. chinensis</name>
    <dbReference type="NCBI Taxonomy" id="29808"/>
    <lineage>
        <taxon>Eukaryota</taxon>
        <taxon>Viridiplantae</taxon>
        <taxon>Streptophyta</taxon>
        <taxon>Embryophyta</taxon>
        <taxon>Tracheophyta</taxon>
        <taxon>Spermatophyta</taxon>
        <taxon>Pinopsida</taxon>
        <taxon>Pinidae</taxon>
        <taxon>Conifers II</taxon>
        <taxon>Cupressales</taxon>
        <taxon>Taxaceae</taxon>
        <taxon>Taxus</taxon>
    </lineage>
</organism>
<evidence type="ECO:0000313" key="3">
    <source>
        <dbReference type="Proteomes" id="UP000824469"/>
    </source>
</evidence>
<dbReference type="GO" id="GO:0005634">
    <property type="term" value="C:nucleus"/>
    <property type="evidence" value="ECO:0007669"/>
    <property type="project" value="TreeGrafter"/>
</dbReference>
<accession>A0AA38G339</accession>
<sequence>MGKTCTIVWFRRDFRVEDNPALAAAARGVGGEGSVLPVYIWCPSEEGQFYPGRVSRWWVKQSLLHLHHSLQVMGSPLVMIKAQDTLSALLHCARSTGATRIFYNHLYDPVSLVRDHKLKQRLLDQGFTVQSFNGDLLYEPWEVYDDNGQAFTTFDAYWEKCLSMPVEPEAPLLPPKRLVLPE</sequence>
<dbReference type="GO" id="GO:0003904">
    <property type="term" value="F:deoxyribodipyrimidine photo-lyase activity"/>
    <property type="evidence" value="ECO:0007669"/>
    <property type="project" value="TreeGrafter"/>
</dbReference>
<dbReference type="InterPro" id="IPR036155">
    <property type="entry name" value="Crypto/Photolyase_N_sf"/>
</dbReference>
<dbReference type="SUPFAM" id="SSF52425">
    <property type="entry name" value="Cryptochrome/photolyase, N-terminal domain"/>
    <property type="match status" value="1"/>
</dbReference>
<dbReference type="OMA" id="REMSSGC"/>
<dbReference type="InterPro" id="IPR014729">
    <property type="entry name" value="Rossmann-like_a/b/a_fold"/>
</dbReference>
<reference evidence="2 3" key="1">
    <citation type="journal article" date="2021" name="Nat. Plants">
        <title>The Taxus genome provides insights into paclitaxel biosynthesis.</title>
        <authorList>
            <person name="Xiong X."/>
            <person name="Gou J."/>
            <person name="Liao Q."/>
            <person name="Li Y."/>
            <person name="Zhou Q."/>
            <person name="Bi G."/>
            <person name="Li C."/>
            <person name="Du R."/>
            <person name="Wang X."/>
            <person name="Sun T."/>
            <person name="Guo L."/>
            <person name="Liang H."/>
            <person name="Lu P."/>
            <person name="Wu Y."/>
            <person name="Zhang Z."/>
            <person name="Ro D.K."/>
            <person name="Shang Y."/>
            <person name="Huang S."/>
            <person name="Yan J."/>
        </authorList>
    </citation>
    <scope>NUCLEOTIDE SEQUENCE [LARGE SCALE GENOMIC DNA]</scope>
    <source>
        <strain evidence="2">Ta-2019</strain>
    </source>
</reference>
<evidence type="ECO:0000259" key="1">
    <source>
        <dbReference type="PROSITE" id="PS51645"/>
    </source>
</evidence>
<dbReference type="GO" id="GO:0071949">
    <property type="term" value="F:FAD binding"/>
    <property type="evidence" value="ECO:0007669"/>
    <property type="project" value="TreeGrafter"/>
</dbReference>
<protein>
    <recommendedName>
        <fullName evidence="1">Photolyase/cryptochrome alpha/beta domain-containing protein</fullName>
    </recommendedName>
</protein>
<dbReference type="PANTHER" id="PTHR11455">
    <property type="entry name" value="CRYPTOCHROME"/>
    <property type="match status" value="1"/>
</dbReference>
<keyword evidence="3" id="KW-1185">Reference proteome</keyword>